<dbReference type="InterPro" id="IPR016167">
    <property type="entry name" value="FAD-bd_PCMH_sub1"/>
</dbReference>
<dbReference type="Gene3D" id="3.40.462.20">
    <property type="match status" value="1"/>
</dbReference>
<evidence type="ECO:0000256" key="2">
    <source>
        <dbReference type="ARBA" id="ARBA00005466"/>
    </source>
</evidence>
<dbReference type="Proteomes" id="UP000623687">
    <property type="component" value="Unassembled WGS sequence"/>
</dbReference>
<dbReference type="GO" id="GO:0071949">
    <property type="term" value="F:FAD binding"/>
    <property type="evidence" value="ECO:0007669"/>
    <property type="project" value="InterPro"/>
</dbReference>
<evidence type="ECO:0000256" key="1">
    <source>
        <dbReference type="ARBA" id="ARBA00001974"/>
    </source>
</evidence>
<protein>
    <recommendedName>
        <fullName evidence="7">FAD-binding PCMH-type domain-containing protein</fullName>
    </recommendedName>
</protein>
<gene>
    <name evidence="8" type="ORF">PC9H_005145</name>
</gene>
<dbReference type="InterPro" id="IPR036318">
    <property type="entry name" value="FAD-bd_PCMH-like_sf"/>
</dbReference>
<sequence>MDQAIEAFKSQGIPVLEPGQSAYDHAIATSNLLYRFSRPECVVQPESAEHVQTIVKEAKSRKLKITIKCNGHSYAGHSTAFKGISLDLRRMRKVELDMKSATKTVTFDAGCQWGHVYGTLINGGHDGFIINGGRCPTVGVSGFTLGGGLGPFTRSFGMGSDTLMEADIVTADGNLVTVKETDDPTSDKGKLFWALRGAGGGNFGVVVKLKSKVQQLQNRYGMVVAGRYQWFPKGGFTDDVIATMNDFYTTDWPNKITIDTTWICDLRQSGSLGGVRFTVAFDGSKYEYDRVIDEHFKREELKVQLKRRVLPEKSTRFFYETLVNQWLEETERAYPANKTYELYSSFMFTKDNKDTIQKVTAIIRDLMASFRADFAGEQVNFLVTWIHSGGKATERKPTDSAFFWRAAVFHTYVTVEWVDKWMERDMRRFLAKVKKALRPLSLNGEAAFINFPDRDFPVRAHERAYFGDNREELRRVKQIWDEDNFFQWVQGIRLPGGMENEEGGEWGENEEDGEDGDKTDQLASEQWEYYKTGDIVKDRDGLVDLGF</sequence>
<dbReference type="GO" id="GO:0016491">
    <property type="term" value="F:oxidoreductase activity"/>
    <property type="evidence" value="ECO:0007669"/>
    <property type="project" value="UniProtKB-KW"/>
</dbReference>
<dbReference type="PROSITE" id="PS51387">
    <property type="entry name" value="FAD_PCMH"/>
    <property type="match status" value="1"/>
</dbReference>
<evidence type="ECO:0000259" key="7">
    <source>
        <dbReference type="PROSITE" id="PS51387"/>
    </source>
</evidence>
<keyword evidence="5" id="KW-0560">Oxidoreductase</keyword>
<dbReference type="SUPFAM" id="SSF56176">
    <property type="entry name" value="FAD-binding/transporter-associated domain-like"/>
    <property type="match status" value="1"/>
</dbReference>
<name>A0A8H6ZYH5_PLEOS</name>
<keyword evidence="4" id="KW-0274">FAD</keyword>
<dbReference type="InterPro" id="IPR016169">
    <property type="entry name" value="FAD-bd_PCMH_sub2"/>
</dbReference>
<dbReference type="Gene3D" id="3.30.43.10">
    <property type="entry name" value="Uridine Diphospho-n-acetylenolpyruvylglucosamine Reductase, domain 2"/>
    <property type="match status" value="1"/>
</dbReference>
<dbReference type="InterPro" id="IPR012951">
    <property type="entry name" value="BBE"/>
</dbReference>
<evidence type="ECO:0000313" key="9">
    <source>
        <dbReference type="Proteomes" id="UP000623687"/>
    </source>
</evidence>
<dbReference type="InterPro" id="IPR006094">
    <property type="entry name" value="Oxid_FAD_bind_N"/>
</dbReference>
<comment type="caution">
    <text evidence="8">The sequence shown here is derived from an EMBL/GenBank/DDBJ whole genome shotgun (WGS) entry which is preliminary data.</text>
</comment>
<feature type="domain" description="FAD-binding PCMH-type" evidence="7">
    <location>
        <begin position="35"/>
        <end position="216"/>
    </location>
</feature>
<dbReference type="EMBL" id="JACETU010000003">
    <property type="protein sequence ID" value="KAF7433196.1"/>
    <property type="molecule type" value="Genomic_DNA"/>
</dbReference>
<dbReference type="Pfam" id="PF01565">
    <property type="entry name" value="FAD_binding_4"/>
    <property type="match status" value="1"/>
</dbReference>
<dbReference type="Gene3D" id="3.30.465.10">
    <property type="match status" value="1"/>
</dbReference>
<dbReference type="InterPro" id="IPR050416">
    <property type="entry name" value="FAD-linked_Oxidoreductase"/>
</dbReference>
<accession>A0A8H6ZYH5</accession>
<dbReference type="AlphaFoldDB" id="A0A8H6ZYH5"/>
<dbReference type="InterPro" id="IPR016166">
    <property type="entry name" value="FAD-bd_PCMH"/>
</dbReference>
<feature type="region of interest" description="Disordered" evidence="6">
    <location>
        <begin position="496"/>
        <end position="523"/>
    </location>
</feature>
<evidence type="ECO:0000313" key="8">
    <source>
        <dbReference type="EMBL" id="KAF7433196.1"/>
    </source>
</evidence>
<feature type="compositionally biased region" description="Acidic residues" evidence="6">
    <location>
        <begin position="499"/>
        <end position="517"/>
    </location>
</feature>
<dbReference type="VEuPathDB" id="FungiDB:PC9H_005145"/>
<dbReference type="RefSeq" id="XP_036633223.1">
    <property type="nucleotide sequence ID" value="XM_036774721.1"/>
</dbReference>
<reference evidence="8" key="1">
    <citation type="submission" date="2019-07" db="EMBL/GenBank/DDBJ databases">
        <authorList>
            <person name="Palmer J.M."/>
        </authorList>
    </citation>
    <scope>NUCLEOTIDE SEQUENCE</scope>
    <source>
        <strain evidence="8">PC9</strain>
    </source>
</reference>
<proteinExistence type="inferred from homology"/>
<dbReference type="PANTHER" id="PTHR42973">
    <property type="entry name" value="BINDING OXIDOREDUCTASE, PUTATIVE (AFU_ORTHOLOGUE AFUA_1G17690)-RELATED"/>
    <property type="match status" value="1"/>
</dbReference>
<comment type="similarity">
    <text evidence="2">Belongs to the oxygen-dependent FAD-linked oxidoreductase family.</text>
</comment>
<dbReference type="OrthoDB" id="415825at2759"/>
<evidence type="ECO:0000256" key="4">
    <source>
        <dbReference type="ARBA" id="ARBA00022827"/>
    </source>
</evidence>
<dbReference type="Pfam" id="PF08031">
    <property type="entry name" value="BBE"/>
    <property type="match status" value="1"/>
</dbReference>
<keyword evidence="9" id="KW-1185">Reference proteome</keyword>
<evidence type="ECO:0000256" key="3">
    <source>
        <dbReference type="ARBA" id="ARBA00022630"/>
    </source>
</evidence>
<dbReference type="PANTHER" id="PTHR42973:SF39">
    <property type="entry name" value="FAD-BINDING PCMH-TYPE DOMAIN-CONTAINING PROTEIN"/>
    <property type="match status" value="1"/>
</dbReference>
<keyword evidence="3" id="KW-0285">Flavoprotein</keyword>
<comment type="cofactor">
    <cofactor evidence="1">
        <name>FAD</name>
        <dbReference type="ChEBI" id="CHEBI:57692"/>
    </cofactor>
</comment>
<evidence type="ECO:0000256" key="5">
    <source>
        <dbReference type="ARBA" id="ARBA00023002"/>
    </source>
</evidence>
<evidence type="ECO:0000256" key="6">
    <source>
        <dbReference type="SAM" id="MobiDB-lite"/>
    </source>
</evidence>
<dbReference type="GeneID" id="59374963"/>
<organism evidence="8 9">
    <name type="scientific">Pleurotus ostreatus</name>
    <name type="common">Oyster mushroom</name>
    <name type="synonym">White-rot fungus</name>
    <dbReference type="NCBI Taxonomy" id="5322"/>
    <lineage>
        <taxon>Eukaryota</taxon>
        <taxon>Fungi</taxon>
        <taxon>Dikarya</taxon>
        <taxon>Basidiomycota</taxon>
        <taxon>Agaricomycotina</taxon>
        <taxon>Agaricomycetes</taxon>
        <taxon>Agaricomycetidae</taxon>
        <taxon>Agaricales</taxon>
        <taxon>Pleurotineae</taxon>
        <taxon>Pleurotaceae</taxon>
        <taxon>Pleurotus</taxon>
    </lineage>
</organism>